<comment type="caution">
    <text evidence="2">The sequence shown here is derived from an EMBL/GenBank/DDBJ whole genome shotgun (WGS) entry which is preliminary data.</text>
</comment>
<protein>
    <recommendedName>
        <fullName evidence="4">Secreted protein</fullName>
    </recommendedName>
</protein>
<gene>
    <name evidence="2" type="ORF">GCM10009663_21200</name>
</gene>
<feature type="signal peptide" evidence="1">
    <location>
        <begin position="1"/>
        <end position="25"/>
    </location>
</feature>
<proteinExistence type="predicted"/>
<dbReference type="EMBL" id="BAAALD010000014">
    <property type="protein sequence ID" value="GAA1078872.1"/>
    <property type="molecule type" value="Genomic_DNA"/>
</dbReference>
<keyword evidence="1" id="KW-0732">Signal</keyword>
<sequence length="129" mass="13338">MISRIAGLAAAVATISTLTSGTAAAAPQPACPASITRPCVWQQPSTEGVVGAARLDTADHTRPTLLRVEVRIQRAWGRPWETVASSTLVASTGTLSLTTPAVRTDYRTIVCATGGPADAPELHSTNCTL</sequence>
<organism evidence="2 3">
    <name type="scientific">Kitasatospora arboriphila</name>
    <dbReference type="NCBI Taxonomy" id="258052"/>
    <lineage>
        <taxon>Bacteria</taxon>
        <taxon>Bacillati</taxon>
        <taxon>Actinomycetota</taxon>
        <taxon>Actinomycetes</taxon>
        <taxon>Kitasatosporales</taxon>
        <taxon>Streptomycetaceae</taxon>
        <taxon>Kitasatospora</taxon>
    </lineage>
</organism>
<evidence type="ECO:0008006" key="4">
    <source>
        <dbReference type="Google" id="ProtNLM"/>
    </source>
</evidence>
<name>A0ABN1TH85_9ACTN</name>
<evidence type="ECO:0000256" key="1">
    <source>
        <dbReference type="SAM" id="SignalP"/>
    </source>
</evidence>
<evidence type="ECO:0000313" key="3">
    <source>
        <dbReference type="Proteomes" id="UP001499987"/>
    </source>
</evidence>
<evidence type="ECO:0000313" key="2">
    <source>
        <dbReference type="EMBL" id="GAA1078872.1"/>
    </source>
</evidence>
<dbReference type="Proteomes" id="UP001499987">
    <property type="component" value="Unassembled WGS sequence"/>
</dbReference>
<accession>A0ABN1TH85</accession>
<feature type="chain" id="PRO_5047474460" description="Secreted protein" evidence="1">
    <location>
        <begin position="26"/>
        <end position="129"/>
    </location>
</feature>
<keyword evidence="3" id="KW-1185">Reference proteome</keyword>
<dbReference type="RefSeq" id="WP_344623265.1">
    <property type="nucleotide sequence ID" value="NZ_BAAALD010000014.1"/>
</dbReference>
<reference evidence="2 3" key="1">
    <citation type="journal article" date="2019" name="Int. J. Syst. Evol. Microbiol.">
        <title>The Global Catalogue of Microorganisms (GCM) 10K type strain sequencing project: providing services to taxonomists for standard genome sequencing and annotation.</title>
        <authorList>
            <consortium name="The Broad Institute Genomics Platform"/>
            <consortium name="The Broad Institute Genome Sequencing Center for Infectious Disease"/>
            <person name="Wu L."/>
            <person name="Ma J."/>
        </authorList>
    </citation>
    <scope>NUCLEOTIDE SEQUENCE [LARGE SCALE GENOMIC DNA]</scope>
    <source>
        <strain evidence="2 3">JCM 13002</strain>
    </source>
</reference>